<gene>
    <name evidence="1" type="ORF">UFOPK4401_00262</name>
</gene>
<dbReference type="AlphaFoldDB" id="A0A6J7V5F0"/>
<proteinExistence type="predicted"/>
<accession>A0A6J7V5F0</accession>
<protein>
    <submittedName>
        <fullName evidence="1">Unannotated protein</fullName>
    </submittedName>
</protein>
<dbReference type="EMBL" id="CAFBRB010000015">
    <property type="protein sequence ID" value="CAB5072048.1"/>
    <property type="molecule type" value="Genomic_DNA"/>
</dbReference>
<sequence length="58" mass="7046">MQLSLVLITRNFTLSLFGLFHRFFRVNGDEGIERWVKFFNSIETYFRQLDGRDFLLLK</sequence>
<evidence type="ECO:0000313" key="1">
    <source>
        <dbReference type="EMBL" id="CAB5072048.1"/>
    </source>
</evidence>
<organism evidence="1">
    <name type="scientific">freshwater metagenome</name>
    <dbReference type="NCBI Taxonomy" id="449393"/>
    <lineage>
        <taxon>unclassified sequences</taxon>
        <taxon>metagenomes</taxon>
        <taxon>ecological metagenomes</taxon>
    </lineage>
</organism>
<name>A0A6J7V5F0_9ZZZZ</name>
<reference evidence="1" key="1">
    <citation type="submission" date="2020-05" db="EMBL/GenBank/DDBJ databases">
        <authorList>
            <person name="Chiriac C."/>
            <person name="Salcher M."/>
            <person name="Ghai R."/>
            <person name="Kavagutti S V."/>
        </authorList>
    </citation>
    <scope>NUCLEOTIDE SEQUENCE</scope>
</reference>